<dbReference type="AlphaFoldDB" id="A0A5B8L664"/>
<evidence type="ECO:0000256" key="6">
    <source>
        <dbReference type="ARBA" id="ARBA00025321"/>
    </source>
</evidence>
<comment type="subcellular location">
    <subcellularLocation>
        <location evidence="1">Membrane</location>
        <topology evidence="1">Single-pass membrane protein</topology>
    </subcellularLocation>
</comment>
<proteinExistence type="inferred from homology"/>
<keyword evidence="4" id="KW-1003">Cell membrane</keyword>
<accession>A0A5B8L664</accession>
<evidence type="ECO:0000256" key="5">
    <source>
        <dbReference type="ARBA" id="ARBA00022734"/>
    </source>
</evidence>
<evidence type="ECO:0000256" key="2">
    <source>
        <dbReference type="ARBA" id="ARBA00010270"/>
    </source>
</evidence>
<dbReference type="Pfam" id="PF07886">
    <property type="entry name" value="BA14K"/>
    <property type="match status" value="1"/>
</dbReference>
<reference evidence="7" key="1">
    <citation type="submission" date="2020-04" db="EMBL/GenBank/DDBJ databases">
        <title>Nitratireductor sp. nov. isolated from mangrove soil.</title>
        <authorList>
            <person name="Ye Y."/>
        </authorList>
    </citation>
    <scope>NUCLEOTIDE SEQUENCE</scope>
    <source>
        <strain evidence="7">SY7</strain>
    </source>
</reference>
<evidence type="ECO:0000313" key="7">
    <source>
        <dbReference type="EMBL" id="QDZ03437.1"/>
    </source>
</evidence>
<sequence>MNFAPRAPESAVTTVQGPDAFIRRHRGGRNFDGRDFRRDRREFRREFRRDRREARRDHRRLHRRGDHFYLNGHRGYRHRRPGYREYDGWWFPAAAFIAGAIITGAINDGPRTQLNEAHVDWCFDRYRSYRLRDNSFQPYEGPRRQCISPYY</sequence>
<dbReference type="GO" id="GO:0016020">
    <property type="term" value="C:membrane"/>
    <property type="evidence" value="ECO:0007669"/>
    <property type="project" value="UniProtKB-SubCell"/>
</dbReference>
<dbReference type="KEGG" id="niy:FQ775_20220"/>
<protein>
    <recommendedName>
        <fullName evidence="3">Lectin-like protein BA14k</fullName>
    </recommendedName>
</protein>
<keyword evidence="8" id="KW-1185">Reference proteome</keyword>
<organism evidence="7 8">
    <name type="scientific">Nitratireductor mangrovi</name>
    <dbReference type="NCBI Taxonomy" id="2599600"/>
    <lineage>
        <taxon>Bacteria</taxon>
        <taxon>Pseudomonadati</taxon>
        <taxon>Pseudomonadota</taxon>
        <taxon>Alphaproteobacteria</taxon>
        <taxon>Hyphomicrobiales</taxon>
        <taxon>Phyllobacteriaceae</taxon>
        <taxon>Nitratireductor</taxon>
    </lineage>
</organism>
<dbReference type="GO" id="GO:0030246">
    <property type="term" value="F:carbohydrate binding"/>
    <property type="evidence" value="ECO:0007669"/>
    <property type="project" value="UniProtKB-KW"/>
</dbReference>
<dbReference type="OrthoDB" id="8117189at2"/>
<gene>
    <name evidence="7" type="ORF">FQ775_20220</name>
</gene>
<evidence type="ECO:0000256" key="3">
    <source>
        <dbReference type="ARBA" id="ARBA00020552"/>
    </source>
</evidence>
<evidence type="ECO:0000256" key="1">
    <source>
        <dbReference type="ARBA" id="ARBA00004167"/>
    </source>
</evidence>
<dbReference type="InterPro" id="IPR012413">
    <property type="entry name" value="BA14K"/>
</dbReference>
<evidence type="ECO:0000313" key="8">
    <source>
        <dbReference type="Proteomes" id="UP000321389"/>
    </source>
</evidence>
<comment type="similarity">
    <text evidence="2">Belongs to the BA14k family.</text>
</comment>
<keyword evidence="4" id="KW-0472">Membrane</keyword>
<name>A0A5B8L664_9HYPH</name>
<dbReference type="Proteomes" id="UP000321389">
    <property type="component" value="Chromosome"/>
</dbReference>
<comment type="function">
    <text evidence="6">Has immunoglobulin-binding and hemagglutination properties, and can bind to mannose. Essential for virulence. May be involved in LPS biosynthesis or polysaccharide transport.</text>
</comment>
<dbReference type="EMBL" id="CP042301">
    <property type="protein sequence ID" value="QDZ03437.1"/>
    <property type="molecule type" value="Genomic_DNA"/>
</dbReference>
<keyword evidence="5" id="KW-0430">Lectin</keyword>
<evidence type="ECO:0000256" key="4">
    <source>
        <dbReference type="ARBA" id="ARBA00022475"/>
    </source>
</evidence>